<name>A0A5J6GCZ3_STRKN</name>
<dbReference type="Pfam" id="PF07366">
    <property type="entry name" value="SnoaL"/>
    <property type="match status" value="1"/>
</dbReference>
<keyword evidence="2" id="KW-1185">Reference proteome</keyword>
<organism evidence="1 2">
    <name type="scientific">Streptomyces kanamyceticus</name>
    <dbReference type="NCBI Taxonomy" id="1967"/>
    <lineage>
        <taxon>Bacteria</taxon>
        <taxon>Bacillati</taxon>
        <taxon>Actinomycetota</taxon>
        <taxon>Actinomycetes</taxon>
        <taxon>Kitasatosporales</taxon>
        <taxon>Streptomycetaceae</taxon>
        <taxon>Streptomyces</taxon>
    </lineage>
</organism>
<dbReference type="GO" id="GO:0030638">
    <property type="term" value="P:polyketide metabolic process"/>
    <property type="evidence" value="ECO:0007669"/>
    <property type="project" value="InterPro"/>
</dbReference>
<accession>A0A5J6GCZ3</accession>
<dbReference type="EMBL" id="CP023699">
    <property type="protein sequence ID" value="QEU93033.1"/>
    <property type="molecule type" value="Genomic_DNA"/>
</dbReference>
<reference evidence="1 2" key="1">
    <citation type="submission" date="2017-09" db="EMBL/GenBank/DDBJ databases">
        <authorList>
            <person name="Lee N."/>
            <person name="Cho B.-K."/>
        </authorList>
    </citation>
    <scope>NUCLEOTIDE SEQUENCE [LARGE SCALE GENOMIC DNA]</scope>
    <source>
        <strain evidence="1 2">ATCC 12853</strain>
    </source>
</reference>
<dbReference type="Proteomes" id="UP000325529">
    <property type="component" value="Chromosome"/>
</dbReference>
<dbReference type="SUPFAM" id="SSF54427">
    <property type="entry name" value="NTF2-like"/>
    <property type="match status" value="1"/>
</dbReference>
<dbReference type="PANTHER" id="PTHR38436:SF1">
    <property type="entry name" value="ESTER CYCLASE"/>
    <property type="match status" value="1"/>
</dbReference>
<sequence>MSATDASRNTALLHHFHSAANSRDLDAISKAIDEFFTPDVLFHAPVPNGLTGPEAMKQVWRTLLRAYPDINVTIEETIAEGDRVVSRNTVTGTHLGEYQGLQPTGKTVTYSEMFIMRFTDEGRVAEVRGIVDVLTQLRQLGAFPSP</sequence>
<dbReference type="KEGG" id="ska:CP970_20855"/>
<dbReference type="Gene3D" id="3.10.450.50">
    <property type="match status" value="1"/>
</dbReference>
<dbReference type="InterPro" id="IPR009959">
    <property type="entry name" value="Cyclase_SnoaL-like"/>
</dbReference>
<dbReference type="RefSeq" id="WP_055551188.1">
    <property type="nucleotide sequence ID" value="NZ_CP023699.1"/>
</dbReference>
<dbReference type="AlphaFoldDB" id="A0A5J6GCZ3"/>
<evidence type="ECO:0000313" key="2">
    <source>
        <dbReference type="Proteomes" id="UP000325529"/>
    </source>
</evidence>
<dbReference type="PANTHER" id="PTHR38436">
    <property type="entry name" value="POLYKETIDE CYCLASE SNOAL-LIKE DOMAIN"/>
    <property type="match status" value="1"/>
</dbReference>
<evidence type="ECO:0000313" key="1">
    <source>
        <dbReference type="EMBL" id="QEU93033.1"/>
    </source>
</evidence>
<protein>
    <submittedName>
        <fullName evidence="1">Ester cyclase</fullName>
    </submittedName>
</protein>
<proteinExistence type="predicted"/>
<dbReference type="InterPro" id="IPR032710">
    <property type="entry name" value="NTF2-like_dom_sf"/>
</dbReference>
<gene>
    <name evidence="1" type="ORF">CP970_20855</name>
</gene>
<dbReference type="OrthoDB" id="9182871at2"/>